<accession>A0ABZ1DA53</accession>
<keyword evidence="3" id="KW-1185">Reference proteome</keyword>
<dbReference type="EMBL" id="CP141891">
    <property type="protein sequence ID" value="WRT70959.1"/>
    <property type="molecule type" value="Genomic_DNA"/>
</dbReference>
<feature type="region of interest" description="Disordered" evidence="1">
    <location>
        <begin position="36"/>
        <end position="56"/>
    </location>
</feature>
<dbReference type="RefSeq" id="XP_062795698.1">
    <property type="nucleotide sequence ID" value="XM_062939647.1"/>
</dbReference>
<organism evidence="2 3">
    <name type="scientific">Kwoniella shivajii</name>
    <dbReference type="NCBI Taxonomy" id="564305"/>
    <lineage>
        <taxon>Eukaryota</taxon>
        <taxon>Fungi</taxon>
        <taxon>Dikarya</taxon>
        <taxon>Basidiomycota</taxon>
        <taxon>Agaricomycotina</taxon>
        <taxon>Tremellomycetes</taxon>
        <taxon>Tremellales</taxon>
        <taxon>Cryptococcaceae</taxon>
        <taxon>Kwoniella</taxon>
    </lineage>
</organism>
<name>A0ABZ1DA53_9TREE</name>
<dbReference type="Proteomes" id="UP001329825">
    <property type="component" value="Chromosome 11"/>
</dbReference>
<sequence length="73" mass="8008">MLLSSHLICSEWREAIESNQNTKFYGLVDPADGKWRDSRGKELPGVPKPPKGPMKSLVGVKGAIQRVRGEGGF</sequence>
<evidence type="ECO:0000313" key="2">
    <source>
        <dbReference type="EMBL" id="WRT70959.1"/>
    </source>
</evidence>
<proteinExistence type="predicted"/>
<gene>
    <name evidence="2" type="ORF">IL334_007958</name>
</gene>
<protein>
    <submittedName>
        <fullName evidence="2">Uncharacterized protein</fullName>
    </submittedName>
</protein>
<reference evidence="2 3" key="1">
    <citation type="submission" date="2024-01" db="EMBL/GenBank/DDBJ databases">
        <title>Comparative genomics of Cryptococcus and Kwoniella reveals pathogenesis evolution and contrasting modes of karyotype evolution via chromosome fusion or intercentromeric recombination.</title>
        <authorList>
            <person name="Coelho M.A."/>
            <person name="David-Palma M."/>
            <person name="Shea T."/>
            <person name="Bowers K."/>
            <person name="McGinley-Smith S."/>
            <person name="Mohammad A.W."/>
            <person name="Gnirke A."/>
            <person name="Yurkov A.M."/>
            <person name="Nowrousian M."/>
            <person name="Sun S."/>
            <person name="Cuomo C.A."/>
            <person name="Heitman J."/>
        </authorList>
    </citation>
    <scope>NUCLEOTIDE SEQUENCE [LARGE SCALE GENOMIC DNA]</scope>
    <source>
        <strain evidence="2">CBS 11374</strain>
    </source>
</reference>
<evidence type="ECO:0000313" key="3">
    <source>
        <dbReference type="Proteomes" id="UP001329825"/>
    </source>
</evidence>
<dbReference type="GeneID" id="87960088"/>
<evidence type="ECO:0000256" key="1">
    <source>
        <dbReference type="SAM" id="MobiDB-lite"/>
    </source>
</evidence>